<dbReference type="RefSeq" id="WP_179906535.1">
    <property type="nucleotide sequence ID" value="NZ_JACBXS010000024.1"/>
</dbReference>
<gene>
    <name evidence="2" type="ORF">HUK65_12105</name>
</gene>
<accession>A0A7Z0I0L3</accession>
<evidence type="ECO:0000313" key="2">
    <source>
        <dbReference type="EMBL" id="NYS25736.1"/>
    </source>
</evidence>
<proteinExistence type="predicted"/>
<protein>
    <submittedName>
        <fullName evidence="2">SlyX family protein</fullName>
    </submittedName>
</protein>
<comment type="caution">
    <text evidence="2">The sequence shown here is derived from an EMBL/GenBank/DDBJ whole genome shotgun (WGS) entry which is preliminary data.</text>
</comment>
<keyword evidence="3" id="KW-1185">Reference proteome</keyword>
<organism evidence="2 3">
    <name type="scientific">Rhabdonatronobacter sediminivivens</name>
    <dbReference type="NCBI Taxonomy" id="2743469"/>
    <lineage>
        <taxon>Bacteria</taxon>
        <taxon>Pseudomonadati</taxon>
        <taxon>Pseudomonadota</taxon>
        <taxon>Alphaproteobacteria</taxon>
        <taxon>Rhodobacterales</taxon>
        <taxon>Paracoccaceae</taxon>
        <taxon>Rhabdonatronobacter</taxon>
    </lineage>
</organism>
<dbReference type="Proteomes" id="UP000529417">
    <property type="component" value="Unassembled WGS sequence"/>
</dbReference>
<evidence type="ECO:0000256" key="1">
    <source>
        <dbReference type="SAM" id="MobiDB-lite"/>
    </source>
</evidence>
<reference evidence="2 3" key="1">
    <citation type="journal article" date="2000" name="Arch. Microbiol.">
        <title>Rhodobaca bogoriensis gen. nov. and sp. nov., an alkaliphilic purple nonsulfur bacterium from African Rift Valley soda lakes.</title>
        <authorList>
            <person name="Milford A.D."/>
            <person name="Achenbach L.A."/>
            <person name="Jung D.O."/>
            <person name="Madigan M.T."/>
        </authorList>
    </citation>
    <scope>NUCLEOTIDE SEQUENCE [LARGE SCALE GENOMIC DNA]</scope>
    <source>
        <strain evidence="2 3">2376</strain>
    </source>
</reference>
<dbReference type="InterPro" id="IPR007236">
    <property type="entry name" value="SlyX"/>
</dbReference>
<feature type="region of interest" description="Disordered" evidence="1">
    <location>
        <begin position="49"/>
        <end position="71"/>
    </location>
</feature>
<sequence length="71" mass="8092">MSQDTTDRTLAAEERIAHLLRAVDELSDQTRAQAERIARLEAQMAELRRRDADRDAGSGGLFFADERPPHW</sequence>
<dbReference type="EMBL" id="JACBXS010000024">
    <property type="protein sequence ID" value="NYS25736.1"/>
    <property type="molecule type" value="Genomic_DNA"/>
</dbReference>
<evidence type="ECO:0000313" key="3">
    <source>
        <dbReference type="Proteomes" id="UP000529417"/>
    </source>
</evidence>
<name>A0A7Z0I0L3_9RHOB</name>
<dbReference type="Pfam" id="PF04102">
    <property type="entry name" value="SlyX"/>
    <property type="match status" value="1"/>
</dbReference>
<dbReference type="AlphaFoldDB" id="A0A7Z0I0L3"/>